<keyword evidence="14" id="KW-1185">Reference proteome</keyword>
<dbReference type="CDD" id="cd06163">
    <property type="entry name" value="S2P-M50_PDZ_RseP-like"/>
    <property type="match status" value="1"/>
</dbReference>
<name>A0A0F0LZA1_9MICO</name>
<keyword evidence="7" id="KW-0862">Zinc</keyword>
<keyword evidence="9 13" id="KW-0482">Metalloprotease</keyword>
<keyword evidence="8 11" id="KW-1133">Transmembrane helix</keyword>
<protein>
    <submittedName>
        <fullName evidence="13">Zinc metalloprotease Rip1</fullName>
        <ecNumber evidence="13">3.4.24.-</ecNumber>
    </submittedName>
</protein>
<dbReference type="AlphaFoldDB" id="A0A0F0LZA1"/>
<feature type="domain" description="PDZ" evidence="12">
    <location>
        <begin position="180"/>
        <end position="259"/>
    </location>
</feature>
<feature type="transmembrane region" description="Helical" evidence="11">
    <location>
        <begin position="6"/>
        <end position="26"/>
    </location>
</feature>
<feature type="transmembrane region" description="Helical" evidence="11">
    <location>
        <begin position="380"/>
        <end position="413"/>
    </location>
</feature>
<evidence type="ECO:0000256" key="11">
    <source>
        <dbReference type="SAM" id="Phobius"/>
    </source>
</evidence>
<dbReference type="Gene3D" id="2.30.42.10">
    <property type="match status" value="1"/>
</dbReference>
<evidence type="ECO:0000313" key="14">
    <source>
        <dbReference type="Proteomes" id="UP000033451"/>
    </source>
</evidence>
<dbReference type="PANTHER" id="PTHR42837:SF2">
    <property type="entry name" value="MEMBRANE METALLOPROTEASE ARASP2, CHLOROPLASTIC-RELATED"/>
    <property type="match status" value="1"/>
</dbReference>
<evidence type="ECO:0000256" key="4">
    <source>
        <dbReference type="ARBA" id="ARBA00022670"/>
    </source>
</evidence>
<dbReference type="Pfam" id="PF02163">
    <property type="entry name" value="Peptidase_M50"/>
    <property type="match status" value="1"/>
</dbReference>
<sequence>MTVLAFVIGIVVLIVGLAVSIALHEIGHLVPAKLFKVRVGQYMIGFGPTLFSRRKGETEYGVKLIPLGGYISMAGMYPPSESERAAASADAQVGSVGGGVATVTQTETDQATPDDRARLRRGRFWATMVQDARAANDETIVDADDRVFYRLSMWKRVVIMLGGPFMNFVLAIVLFAIVFSGIGLQTATATVASLSACTPVSYSSQTCATDTTPAKQAGLQAGDRIVSIDGTAVSDFASASAIVQASPGQALSVVVDRGGAAQTLTITPATITAPVTDASGNPVTGADGVAETREIGFIGFAPTVEFVRQPIWDGPAAAVQNVGAVVGIVAQFPVKVYQAAESVFTGAQRDPNGPLSLVGAGVIAGEVASSPAPIINRVSVMLGLLASLNIALGVFNLVPLLPLDGGHVVIALWDGLRRAWARLFRRPAPKPVDATRLVPVTFVVVVFLVATSAVLLLADVFNPVSLFH</sequence>
<keyword evidence="10 11" id="KW-0472">Membrane</keyword>
<dbReference type="EC" id="3.4.24.-" evidence="13"/>
<feature type="transmembrane region" description="Helical" evidence="11">
    <location>
        <begin position="434"/>
        <end position="458"/>
    </location>
</feature>
<comment type="similarity">
    <text evidence="3">Belongs to the peptidase M50B family.</text>
</comment>
<dbReference type="InterPro" id="IPR036034">
    <property type="entry name" value="PDZ_sf"/>
</dbReference>
<evidence type="ECO:0000256" key="7">
    <source>
        <dbReference type="ARBA" id="ARBA00022833"/>
    </source>
</evidence>
<keyword evidence="6 13" id="KW-0378">Hydrolase</keyword>
<dbReference type="CDD" id="cd23081">
    <property type="entry name" value="cpPDZ_EcRseP-like"/>
    <property type="match status" value="1"/>
</dbReference>
<dbReference type="Proteomes" id="UP000033451">
    <property type="component" value="Unassembled WGS sequence"/>
</dbReference>
<evidence type="ECO:0000259" key="12">
    <source>
        <dbReference type="SMART" id="SM00228"/>
    </source>
</evidence>
<evidence type="ECO:0000256" key="6">
    <source>
        <dbReference type="ARBA" id="ARBA00022801"/>
    </source>
</evidence>
<evidence type="ECO:0000256" key="2">
    <source>
        <dbReference type="ARBA" id="ARBA00004141"/>
    </source>
</evidence>
<dbReference type="SUPFAM" id="SSF50156">
    <property type="entry name" value="PDZ domain-like"/>
    <property type="match status" value="1"/>
</dbReference>
<dbReference type="PATRIC" id="fig|400772.4.peg.388"/>
<dbReference type="RefSeq" id="WP_045246193.1">
    <property type="nucleotide sequence ID" value="NZ_JYIY01000051.1"/>
</dbReference>
<gene>
    <name evidence="13" type="primary">rip1</name>
    <name evidence="13" type="ORF">RR49_00358</name>
</gene>
<dbReference type="PANTHER" id="PTHR42837">
    <property type="entry name" value="REGULATOR OF SIGMA-E PROTEASE RSEP"/>
    <property type="match status" value="1"/>
</dbReference>
<dbReference type="EMBL" id="JYIY01000051">
    <property type="protein sequence ID" value="KJL41278.1"/>
    <property type="molecule type" value="Genomic_DNA"/>
</dbReference>
<feature type="transmembrane region" description="Helical" evidence="11">
    <location>
        <begin position="157"/>
        <end position="179"/>
    </location>
</feature>
<dbReference type="GO" id="GO:0004222">
    <property type="term" value="F:metalloendopeptidase activity"/>
    <property type="evidence" value="ECO:0007669"/>
    <property type="project" value="InterPro"/>
</dbReference>
<dbReference type="STRING" id="400772.RR49_00358"/>
<evidence type="ECO:0000256" key="10">
    <source>
        <dbReference type="ARBA" id="ARBA00023136"/>
    </source>
</evidence>
<dbReference type="GO" id="GO:0006508">
    <property type="term" value="P:proteolysis"/>
    <property type="evidence" value="ECO:0007669"/>
    <property type="project" value="UniProtKB-KW"/>
</dbReference>
<evidence type="ECO:0000256" key="8">
    <source>
        <dbReference type="ARBA" id="ARBA00022989"/>
    </source>
</evidence>
<keyword evidence="4 13" id="KW-0645">Protease</keyword>
<dbReference type="SMART" id="SM00228">
    <property type="entry name" value="PDZ"/>
    <property type="match status" value="1"/>
</dbReference>
<dbReference type="InterPro" id="IPR008915">
    <property type="entry name" value="Peptidase_M50"/>
</dbReference>
<comment type="subcellular location">
    <subcellularLocation>
        <location evidence="2">Membrane</location>
        <topology evidence="2">Multi-pass membrane protein</topology>
    </subcellularLocation>
</comment>
<dbReference type="GO" id="GO:0016020">
    <property type="term" value="C:membrane"/>
    <property type="evidence" value="ECO:0007669"/>
    <property type="project" value="UniProtKB-SubCell"/>
</dbReference>
<dbReference type="Pfam" id="PF17820">
    <property type="entry name" value="PDZ_6"/>
    <property type="match status" value="1"/>
</dbReference>
<comment type="caution">
    <text evidence="13">The sequence shown here is derived from an EMBL/GenBank/DDBJ whole genome shotgun (WGS) entry which is preliminary data.</text>
</comment>
<evidence type="ECO:0000313" key="13">
    <source>
        <dbReference type="EMBL" id="KJL41278.1"/>
    </source>
</evidence>
<proteinExistence type="inferred from homology"/>
<evidence type="ECO:0000256" key="1">
    <source>
        <dbReference type="ARBA" id="ARBA00001947"/>
    </source>
</evidence>
<accession>A0A0F0LZA1</accession>
<dbReference type="InterPro" id="IPR001478">
    <property type="entry name" value="PDZ"/>
</dbReference>
<organism evidence="13 14">
    <name type="scientific">Microbacterium ginsengisoli</name>
    <dbReference type="NCBI Taxonomy" id="400772"/>
    <lineage>
        <taxon>Bacteria</taxon>
        <taxon>Bacillati</taxon>
        <taxon>Actinomycetota</taxon>
        <taxon>Actinomycetes</taxon>
        <taxon>Micrococcales</taxon>
        <taxon>Microbacteriaceae</taxon>
        <taxon>Microbacterium</taxon>
    </lineage>
</organism>
<dbReference type="InterPro" id="IPR004387">
    <property type="entry name" value="Pept_M50_Zn"/>
</dbReference>
<reference evidence="13 14" key="1">
    <citation type="submission" date="2015-02" db="EMBL/GenBank/DDBJ databases">
        <title>Draft genome sequences of ten Microbacterium spp. with emphasis on heavy metal contaminated environments.</title>
        <authorList>
            <person name="Corretto E."/>
        </authorList>
    </citation>
    <scope>NUCLEOTIDE SEQUENCE [LARGE SCALE GENOMIC DNA]</scope>
    <source>
        <strain evidence="13 14">DSM 18659</strain>
    </source>
</reference>
<dbReference type="InterPro" id="IPR041489">
    <property type="entry name" value="PDZ_6"/>
</dbReference>
<keyword evidence="5 11" id="KW-0812">Transmembrane</keyword>
<dbReference type="OrthoDB" id="9782003at2"/>
<comment type="cofactor">
    <cofactor evidence="1">
        <name>Zn(2+)</name>
        <dbReference type="ChEBI" id="CHEBI:29105"/>
    </cofactor>
</comment>
<evidence type="ECO:0000256" key="3">
    <source>
        <dbReference type="ARBA" id="ARBA00007931"/>
    </source>
</evidence>
<evidence type="ECO:0000256" key="5">
    <source>
        <dbReference type="ARBA" id="ARBA00022692"/>
    </source>
</evidence>
<evidence type="ECO:0000256" key="9">
    <source>
        <dbReference type="ARBA" id="ARBA00023049"/>
    </source>
</evidence>